<gene>
    <name evidence="6" type="ORF">I6N95_05865</name>
</gene>
<dbReference type="AlphaFoldDB" id="A0A940P308"/>
<dbReference type="CDD" id="cd24109">
    <property type="entry name" value="ASKHA_NBD_YjiL-like"/>
    <property type="match status" value="1"/>
</dbReference>
<evidence type="ECO:0000313" key="7">
    <source>
        <dbReference type="Proteomes" id="UP000674938"/>
    </source>
</evidence>
<name>A0A940P308_9ENTE</name>
<dbReference type="NCBIfam" id="TIGR00241">
    <property type="entry name" value="CoA_E_activ"/>
    <property type="match status" value="1"/>
</dbReference>
<evidence type="ECO:0000256" key="1">
    <source>
        <dbReference type="ARBA" id="ARBA00001966"/>
    </source>
</evidence>
<dbReference type="EMBL" id="JAEEGA010000003">
    <property type="protein sequence ID" value="MBP1040522.1"/>
    <property type="molecule type" value="Genomic_DNA"/>
</dbReference>
<feature type="domain" description="ATPase BadF/BadG/BcrA/BcrD type" evidence="5">
    <location>
        <begin position="4"/>
        <end position="246"/>
    </location>
</feature>
<dbReference type="InterPro" id="IPR008275">
    <property type="entry name" value="CoA_E_activase_dom"/>
</dbReference>
<dbReference type="PANTHER" id="PTHR32329">
    <property type="entry name" value="BIFUNCTIONAL PROTEIN [INCLUDES 2-HYDROXYACYL-COA DEHYDRATASE (N-TER) AND ITS ACTIVATOR DOMAIN (C_TERM)-RELATED"/>
    <property type="match status" value="1"/>
</dbReference>
<comment type="caution">
    <text evidence="6">The sequence shown here is derived from an EMBL/GenBank/DDBJ whole genome shotgun (WGS) entry which is preliminary data.</text>
</comment>
<dbReference type="RefSeq" id="WP_209525577.1">
    <property type="nucleotide sequence ID" value="NZ_JAEEGA010000003.1"/>
</dbReference>
<dbReference type="Proteomes" id="UP000674938">
    <property type="component" value="Unassembled WGS sequence"/>
</dbReference>
<dbReference type="InterPro" id="IPR002731">
    <property type="entry name" value="ATPase_BadF"/>
</dbReference>
<dbReference type="PANTHER" id="PTHR32329:SF2">
    <property type="entry name" value="BIFUNCTIONAL PROTEIN [INCLUDES 2-HYDROXYACYL-COA DEHYDRATASE (N-TER) AND ITS ACTIVATOR DOMAIN (C_TERM)"/>
    <property type="match status" value="1"/>
</dbReference>
<organism evidence="6 7">
    <name type="scientific">Vagococcus allomyrinae</name>
    <dbReference type="NCBI Taxonomy" id="2794353"/>
    <lineage>
        <taxon>Bacteria</taxon>
        <taxon>Bacillati</taxon>
        <taxon>Bacillota</taxon>
        <taxon>Bacilli</taxon>
        <taxon>Lactobacillales</taxon>
        <taxon>Enterococcaceae</taxon>
        <taxon>Vagococcus</taxon>
    </lineage>
</organism>
<dbReference type="GO" id="GO:0046872">
    <property type="term" value="F:metal ion binding"/>
    <property type="evidence" value="ECO:0007669"/>
    <property type="project" value="UniProtKB-KW"/>
</dbReference>
<dbReference type="GO" id="GO:0051536">
    <property type="term" value="F:iron-sulfur cluster binding"/>
    <property type="evidence" value="ECO:0007669"/>
    <property type="project" value="UniProtKB-KW"/>
</dbReference>
<keyword evidence="2" id="KW-0479">Metal-binding</keyword>
<reference evidence="6" key="1">
    <citation type="submission" date="2020-12" db="EMBL/GenBank/DDBJ databases">
        <title>Vagococcus allomyrinae sp. nov. and Enterococcus lavae sp. nov., isolated from the larvae of Allomyrina dichotoma.</title>
        <authorList>
            <person name="Lee S.D."/>
        </authorList>
    </citation>
    <scope>NUCLEOTIDE SEQUENCE</scope>
    <source>
        <strain evidence="6">BWB3-3</strain>
    </source>
</reference>
<sequence>MKIIGMDSGSTTTKGVLIDDGQLIAKKLIQTKGNPQEAIADILLNLAYDPQEMLLTSTGYGRNLVTADYVITEITCHAEGVRRLDPEIEQMIDIGGQDCKAIKMSSKGKVLDFNMNDKCAAGTGRFVDVMMGILGEDIANMDQFVAGATAVKINSMCTVFAESEVIGLIAQGVARQDIALGVLHSIISRVSNQFSKVRPKASHDLFLSGGLSQSSVIRQLLSQHTGVGVRSHPDAQFAGAIGAAYLGEKKHQATSLDSSF</sequence>
<evidence type="ECO:0000256" key="3">
    <source>
        <dbReference type="ARBA" id="ARBA00023004"/>
    </source>
</evidence>
<keyword evidence="7" id="KW-1185">Reference proteome</keyword>
<evidence type="ECO:0000256" key="4">
    <source>
        <dbReference type="ARBA" id="ARBA00023014"/>
    </source>
</evidence>
<keyword evidence="3" id="KW-0408">Iron</keyword>
<protein>
    <recommendedName>
        <fullName evidence="5">ATPase BadF/BadG/BcrA/BcrD type domain-containing protein</fullName>
    </recommendedName>
</protein>
<dbReference type="SUPFAM" id="SSF53067">
    <property type="entry name" value="Actin-like ATPase domain"/>
    <property type="match status" value="1"/>
</dbReference>
<proteinExistence type="predicted"/>
<accession>A0A940P308</accession>
<evidence type="ECO:0000259" key="5">
    <source>
        <dbReference type="Pfam" id="PF01869"/>
    </source>
</evidence>
<dbReference type="InterPro" id="IPR051805">
    <property type="entry name" value="Dehydratase_Activator_Redct"/>
</dbReference>
<dbReference type="Gene3D" id="3.30.420.40">
    <property type="match status" value="2"/>
</dbReference>
<dbReference type="Pfam" id="PF01869">
    <property type="entry name" value="BcrAD_BadFG"/>
    <property type="match status" value="1"/>
</dbReference>
<evidence type="ECO:0000256" key="2">
    <source>
        <dbReference type="ARBA" id="ARBA00022723"/>
    </source>
</evidence>
<evidence type="ECO:0000313" key="6">
    <source>
        <dbReference type="EMBL" id="MBP1040522.1"/>
    </source>
</evidence>
<dbReference type="InterPro" id="IPR043129">
    <property type="entry name" value="ATPase_NBD"/>
</dbReference>
<comment type="cofactor">
    <cofactor evidence="1">
        <name>[4Fe-4S] cluster</name>
        <dbReference type="ChEBI" id="CHEBI:49883"/>
    </cofactor>
</comment>
<keyword evidence="4" id="KW-0411">Iron-sulfur</keyword>